<dbReference type="InterPro" id="IPR006664">
    <property type="entry name" value="OMP_bac"/>
</dbReference>
<dbReference type="NCBIfam" id="TIGR01451">
    <property type="entry name" value="B_ant_repeat"/>
    <property type="match status" value="19"/>
</dbReference>
<keyword evidence="8" id="KW-1185">Reference proteome</keyword>
<feature type="region of interest" description="Disordered" evidence="4">
    <location>
        <begin position="1358"/>
        <end position="1385"/>
    </location>
</feature>
<dbReference type="Gene3D" id="2.60.40.10">
    <property type="entry name" value="Immunoglobulins"/>
    <property type="match status" value="7"/>
</dbReference>
<keyword evidence="5" id="KW-0732">Signal</keyword>
<comment type="caution">
    <text evidence="7">The sequence shown here is derived from an EMBL/GenBank/DDBJ whole genome shotgun (WGS) entry which is preliminary data.</text>
</comment>
<feature type="region of interest" description="Disordered" evidence="4">
    <location>
        <begin position="1245"/>
        <end position="1268"/>
    </location>
</feature>
<dbReference type="Gene3D" id="2.60.40.740">
    <property type="match status" value="1"/>
</dbReference>
<accession>A0A4U5JZD9</accession>
<evidence type="ECO:0000256" key="2">
    <source>
        <dbReference type="ARBA" id="ARBA00023136"/>
    </source>
</evidence>
<dbReference type="PANTHER" id="PTHR34819">
    <property type="entry name" value="LARGE CYSTEINE-RICH PERIPLASMIC PROTEIN OMCB"/>
    <property type="match status" value="1"/>
</dbReference>
<gene>
    <name evidence="7" type="ORF">FCE95_07610</name>
</gene>
<dbReference type="InterPro" id="IPR006665">
    <property type="entry name" value="OmpA-like"/>
</dbReference>
<feature type="region of interest" description="Disordered" evidence="4">
    <location>
        <begin position="1703"/>
        <end position="1730"/>
    </location>
</feature>
<organism evidence="7 8">
    <name type="scientific">Luteimonas gilva</name>
    <dbReference type="NCBI Taxonomy" id="2572684"/>
    <lineage>
        <taxon>Bacteria</taxon>
        <taxon>Pseudomonadati</taxon>
        <taxon>Pseudomonadota</taxon>
        <taxon>Gammaproteobacteria</taxon>
        <taxon>Lysobacterales</taxon>
        <taxon>Lysobacteraceae</taxon>
        <taxon>Luteimonas</taxon>
    </lineage>
</organism>
<feature type="compositionally biased region" description="Low complexity" evidence="4">
    <location>
        <begin position="1828"/>
        <end position="1846"/>
    </location>
</feature>
<feature type="region of interest" description="Disordered" evidence="4">
    <location>
        <begin position="1820"/>
        <end position="1846"/>
    </location>
</feature>
<evidence type="ECO:0000313" key="8">
    <source>
        <dbReference type="Proteomes" id="UP000308707"/>
    </source>
</evidence>
<dbReference type="Proteomes" id="UP000308707">
    <property type="component" value="Unassembled WGS sequence"/>
</dbReference>
<feature type="region of interest" description="Disordered" evidence="4">
    <location>
        <begin position="464"/>
        <end position="483"/>
    </location>
</feature>
<dbReference type="InterPro" id="IPR051172">
    <property type="entry name" value="Chlamydia_OmcB"/>
</dbReference>
<dbReference type="PROSITE" id="PS51123">
    <property type="entry name" value="OMPA_2"/>
    <property type="match status" value="1"/>
</dbReference>
<feature type="signal peptide" evidence="5">
    <location>
        <begin position="1"/>
        <end position="43"/>
    </location>
</feature>
<feature type="region of interest" description="Disordered" evidence="4">
    <location>
        <begin position="2050"/>
        <end position="2075"/>
    </location>
</feature>
<evidence type="ECO:0000256" key="1">
    <source>
        <dbReference type="ARBA" id="ARBA00004370"/>
    </source>
</evidence>
<feature type="chain" id="PRO_5020504902" evidence="5">
    <location>
        <begin position="44"/>
        <end position="3299"/>
    </location>
</feature>
<feature type="region of interest" description="Disordered" evidence="4">
    <location>
        <begin position="1935"/>
        <end position="1961"/>
    </location>
</feature>
<proteinExistence type="predicted"/>
<dbReference type="InterPro" id="IPR036737">
    <property type="entry name" value="OmpA-like_sf"/>
</dbReference>
<dbReference type="EMBL" id="SZUA01000001">
    <property type="protein sequence ID" value="TKR34121.1"/>
    <property type="molecule type" value="Genomic_DNA"/>
</dbReference>
<protein>
    <submittedName>
        <fullName evidence="7">DUF11 domain-containing protein</fullName>
    </submittedName>
</protein>
<feature type="region of interest" description="Disordered" evidence="4">
    <location>
        <begin position="2283"/>
        <end position="2309"/>
    </location>
</feature>
<dbReference type="Pfam" id="PF17963">
    <property type="entry name" value="Big_9"/>
    <property type="match status" value="3"/>
</dbReference>
<dbReference type="CDD" id="cd07185">
    <property type="entry name" value="OmpA_C-like"/>
    <property type="match status" value="1"/>
</dbReference>
<feature type="compositionally biased region" description="Low complexity" evidence="4">
    <location>
        <begin position="1943"/>
        <end position="1961"/>
    </location>
</feature>
<comment type="subcellular location">
    <subcellularLocation>
        <location evidence="1">Membrane</location>
    </subcellularLocation>
</comment>
<feature type="compositionally biased region" description="Low complexity" evidence="4">
    <location>
        <begin position="2174"/>
        <end position="2192"/>
    </location>
</feature>
<dbReference type="Gene3D" id="3.30.1330.60">
    <property type="entry name" value="OmpA-like domain"/>
    <property type="match status" value="2"/>
</dbReference>
<feature type="compositionally biased region" description="Low complexity" evidence="4">
    <location>
        <begin position="1251"/>
        <end position="1268"/>
    </location>
</feature>
<feature type="compositionally biased region" description="Low complexity" evidence="4">
    <location>
        <begin position="1713"/>
        <end position="1730"/>
    </location>
</feature>
<evidence type="ECO:0000259" key="6">
    <source>
        <dbReference type="PROSITE" id="PS51123"/>
    </source>
</evidence>
<dbReference type="Pfam" id="PF00691">
    <property type="entry name" value="OmpA"/>
    <property type="match status" value="1"/>
</dbReference>
<reference evidence="7 8" key="1">
    <citation type="submission" date="2019-04" db="EMBL/GenBank/DDBJ databases">
        <title>Reference strain of H23.</title>
        <authorList>
            <person name="Luo X."/>
        </authorList>
    </citation>
    <scope>NUCLEOTIDE SEQUENCE [LARGE SCALE GENOMIC DNA]</scope>
    <source>
        <strain evidence="7 8">H23</strain>
    </source>
</reference>
<sequence length="3299" mass="321174">MDRAGACWGAVGVAVNLKSFKAAIGRLILSCALVGIAAVPAYAQNASNTATIAVPSGVSDPNTGNNSATDTDPIARIADLSVAKTDGVASVQAGGSTVYTITVSNNGPSELTGATVVDTAPAGLTIGSWTCAVTTAGTGGSVTTACGAASGTGNINTTVNLKNGAVITYTVNATVAASATGSIANTVTVAVPSGASDPTPANNSATDTNTVTPVANLAVTKTDGVASVQAGGSTAYTITVTNNGPSEITGGTVVDTAPAGLTIGGWTCTVTTVGTGGTVTTACGAASGTGNINTSVNMKNGAVITYTVNATVAGSTTGSVANTVTVGTPAGTTDPTPGNNSATDTNAVTPVANLAITKTDGVSSVAAGGSTVYTITVTNNGPSEITGGTVVDTAPAGLTIGNWTCAVATAGSGGTVTTACGAASGTGNINTTVTMKNGAVITYTVNATVSGSATGSIANTATVATPAGTNDPTPGNNSATDTNTITPIADLSIAKTDGATNVQAGGSTAYTITVTNNGPSELTGGTVVDTAPAGLTIGNWTCAVTTAGTGGSVTTACGAASGTGNINTTVNMKNGAVITYTVNATVSGSATGSIANTATVGTPAGTNDPTPGNNSATDTNTVTAVANLSVTKTDGATNVPAGGSTVYTIVVSNGGPSEVAGATVVDTAPAGLTIGNWTCAVTTAGSGGTVTTACGAASGTGNINTTVNLKNGAAITYTVNATVSGTATGSIANTVTVATPAGTNDPTPGDNTATDTNNVTAQADLSITKTDGATNVQAGGSTVYTIAVGNAGPSEITGATVVDTAPAGLTIGNWTCAVTTAGTGGSVVTACGAASGTGNINTTVNLKNGAVITYTVNATVAGSATGSIANTATVGVPAGANDPTPGNNNATDTNTVTPVANLSVTKTDGATSVPPGGSTVYTIVVSNAGPSEVTGATVVDTAPAGLTIGNWSCAVTTAGTGGTVATACGAASGTGNINTTVNMKNGAAITYTVNATVAASATGSIANTVTVAPPAGTTDPGPDGNTATDTNTVPRTADIAVQKTLTTPAPYVIGQAVTYSIVVTNNGPSQALNVGVSDTPSNLTITGVSGACTAFPCTIASINSGANATITVTGTVGNTSGAFNNTATATVPAGTTDPVPANNTDDAPATAAESADVSIVKTLTTAGPFFVGQAITYSLTVANAGPSTATSVQVTDTPTNLTIQSVSGACTALPCTIASLAPGANAAINVTATVVAAGAFDNSASANATQSDPNPANNTDNAGNGGNASASADVSVVKTLTTAGPYTIGQAVSFDIVVSNVGPSPATGINVADVPTNLTLGTVSGACAALPCTIASIASGASATITVTGTIQADGAFSNSATATPTENDPNTGNNTGTDGDNTTPTADIRVVKTLTTAGPYTIGQAVSFDIVVSNLGPSDANTVQVTDTPTNLTLGAVSGACTALPCTIASIASGASATITVAGTIQADGAFANSATATATETDPAPGNNTSTDGDNTTPTADIRVVKTLTTAGPYTIGQVVSFDIVVSNAGPSAATGVNVTDTPTNLTLGTVSGACTALPCTIASIASGASATITVTGTIQADGAFANSATATPTENDPNGGNNTSTDGDNTTPTADVRVVKTLTTAGPYTIGQIVSFDIVVSNAGPSAATNVSVADTPTNLTLGTISGACTALPCTIASIASGASATITVTGTIQADGAFGNSATATPNETDPNTGNNTSTDGDNTTPTADVRVVKTLTTAGPYVIGQAVTFDIVASNAGPSAATNVSVTDTPTNLTLGAVSGACTALPCTISSIASGSSATITVTGTIVADGAFGNSATATPSETDPNGGNNTSTDGDNTTPTADVSVVKTLTTAGPYTIGQTVSFDIVVSNAGPSAATNVSVTDTPTNLAITGVSGACTAMPCSIASIASGANATVTVTGTIQADGAFANSATATPTENDPNGGNNTSSDGDNTTPTADVRVVKTLTTAGPYVIGQTVSFDIVVSNAGPSAATNVSVTDTPTNLTLGTISGACTALPCSIASIASGASATITVSGTIQADGAFANSATATPTENDPNGGNNTSTDGDNTTPTADVSVVKTLTTAGPYVIGQAVSFDIVVSNAGPSTGTNVSVTDTPTNLTITAVSGAGCSAMPCTVASIASGASATITVTGTIVADGAFGNSATATPSETDPNGGNNTSTDGDNTTPTADVSVVKTLTTAGPYTIGQTVSFDIVVSNAGPSTATNVSATDTPNNLTITNVSGAGCSALPCTVASIASGASATITVTGTIDADGAFANSATATPAETDPNGGNNTGSDGDSTTPTADVSLAKTLTTAGPYLAGQAVQYSIVVANAGPSTATNVQVADTPTNLTITGVSGAGCSALPCTIASIASGASATITVNATIGATGGAFNNSATATGSETDPNGGNNTDDDPATASALPIVANPDSATTPQNTPVTVSVLGNDTLNGVPANPTTVTVTQASPPANGSIVVNPDGTIAYTPAPGFSGTDTYSYQICEIANPANCATATVTVTVQPNVVTAVDDSASTPANTPATISPLANDSATGAPLNPASVTITAQPAHGTVAVNPDGTVVYTPATNYLGADTFTYQVCDTSTPTAICDTAVVTVNVTGRPPVTGAAGDQGSGPAGQPVTIPVLANDSDPDGNLDPTTVVIVGAPGNGKSLVVPGQGAWTVNPDGSITFTPEPGFAGQATPIQYTVSDTTGLVSNPSTVNVTILGDVQLRVSKTASPRDVKIGDLVRYTVTIENVGVANANDATLVDTPPAGFSYVADSLTVVDGNGGGRLAGTYPIRVDQLDIAIGERATITYLLRVGAGVRPGVHTNHAFAQDGGATVSNEATADVQLVADPLLDESLLIGTVFDDRDGDGWQDRATLDGVRVQGGFAPGAYVAGSTTVDRGEGAKPEPDASAPLLHGIDLGKVAGRETEADTAAAHAITISQTLSALDFADDFVLTSKQGVVLRMDAAGNTRIERNAGDAAKGLTGAEPKVERRVSQVQGGYRVDYVVSNLGVDERGIPGVRIASVEGLLIETDQYGRYHLEGVAGGPWERGRNFILKVDPATLPPGSAFTTDNPLVRRITPGVPVRFDFGVKLPSGLIEGGKQDVEMELGEVMFAPGSAELRREHQPVIDKMAEQVQQHGGGEIVIAANGDTQALAYDRARAVQDALAKALTPEQLAALKISLRADVEDPHSALATVGGSTLLGTLLFDTDKADIRAEYRPLIEAIAADIEKRGGGVIGVVGHADRRGSDAYNVQLGLRRAKAVYEAIAAKLAPEARAKLRVEISDNPTAPVGIRGQ</sequence>
<dbReference type="PANTHER" id="PTHR34819:SF3">
    <property type="entry name" value="CELL SURFACE PROTEIN"/>
    <property type="match status" value="1"/>
</dbReference>
<dbReference type="Pfam" id="PF01345">
    <property type="entry name" value="DUF11"/>
    <property type="match status" value="20"/>
</dbReference>
<feature type="region of interest" description="Disordered" evidence="4">
    <location>
        <begin position="1590"/>
        <end position="1616"/>
    </location>
</feature>
<feature type="region of interest" description="Disordered" evidence="4">
    <location>
        <begin position="1477"/>
        <end position="1500"/>
    </location>
</feature>
<feature type="domain" description="OmpA-like" evidence="6">
    <location>
        <begin position="3197"/>
        <end position="3299"/>
    </location>
</feature>
<evidence type="ECO:0000256" key="4">
    <source>
        <dbReference type="SAM" id="MobiDB-lite"/>
    </source>
</evidence>
<keyword evidence="2 3" id="KW-0472">Membrane</keyword>
<evidence type="ECO:0000256" key="5">
    <source>
        <dbReference type="SAM" id="SignalP"/>
    </source>
</evidence>
<name>A0A4U5JZD9_9GAMM</name>
<dbReference type="PRINTS" id="PR01021">
    <property type="entry name" value="OMPADOMAIN"/>
</dbReference>
<dbReference type="InterPro" id="IPR047589">
    <property type="entry name" value="DUF11_rpt"/>
</dbReference>
<feature type="region of interest" description="Disordered" evidence="4">
    <location>
        <begin position="2167"/>
        <end position="2192"/>
    </location>
</feature>
<feature type="compositionally biased region" description="Low complexity" evidence="4">
    <location>
        <begin position="2290"/>
        <end position="2306"/>
    </location>
</feature>
<dbReference type="GO" id="GO:0016020">
    <property type="term" value="C:membrane"/>
    <property type="evidence" value="ECO:0007669"/>
    <property type="project" value="UniProtKB-SubCell"/>
</dbReference>
<evidence type="ECO:0000256" key="3">
    <source>
        <dbReference type="PROSITE-ProRule" id="PRU00473"/>
    </source>
</evidence>
<feature type="compositionally biased region" description="Low complexity" evidence="4">
    <location>
        <begin position="1364"/>
        <end position="1385"/>
    </location>
</feature>
<feature type="region of interest" description="Disordered" evidence="4">
    <location>
        <begin position="2400"/>
        <end position="2424"/>
    </location>
</feature>
<dbReference type="SUPFAM" id="SSF103088">
    <property type="entry name" value="OmpA-like"/>
    <property type="match status" value="2"/>
</dbReference>
<feature type="compositionally biased region" description="Low complexity" evidence="4">
    <location>
        <begin position="1598"/>
        <end position="1616"/>
    </location>
</feature>
<dbReference type="InterPro" id="IPR013783">
    <property type="entry name" value="Ig-like_fold"/>
</dbReference>
<feature type="compositionally biased region" description="Low complexity" evidence="4">
    <location>
        <begin position="2058"/>
        <end position="2075"/>
    </location>
</feature>
<dbReference type="InterPro" id="IPR001434">
    <property type="entry name" value="OmcB-like_DUF11"/>
</dbReference>
<evidence type="ECO:0000313" key="7">
    <source>
        <dbReference type="EMBL" id="TKR34121.1"/>
    </source>
</evidence>
<dbReference type="OrthoDB" id="28717at2"/>